<dbReference type="Proteomes" id="UP000190959">
    <property type="component" value="Unassembled WGS sequence"/>
</dbReference>
<dbReference type="RefSeq" id="WP_171983656.1">
    <property type="nucleotide sequence ID" value="NZ_MWMH01000007.1"/>
</dbReference>
<dbReference type="AlphaFoldDB" id="A0A1S9N2X5"/>
<dbReference type="InterPro" id="IPR007069">
    <property type="entry name" value="Transposase_32"/>
</dbReference>
<dbReference type="GO" id="GO:0006313">
    <property type="term" value="P:DNA transposition"/>
    <property type="evidence" value="ECO:0007669"/>
    <property type="project" value="InterPro"/>
</dbReference>
<evidence type="ECO:0000259" key="1">
    <source>
        <dbReference type="Pfam" id="PF04986"/>
    </source>
</evidence>
<protein>
    <recommendedName>
        <fullName evidence="1">Transposase IS801/IS1294 domain-containing protein</fullName>
    </recommendedName>
</protein>
<dbReference type="Pfam" id="PF04986">
    <property type="entry name" value="Y2_Tnp"/>
    <property type="match status" value="1"/>
</dbReference>
<dbReference type="EMBL" id="MWMH01000007">
    <property type="protein sequence ID" value="OOP71703.1"/>
    <property type="molecule type" value="Genomic_DNA"/>
</dbReference>
<dbReference type="GO" id="GO:0004803">
    <property type="term" value="F:transposase activity"/>
    <property type="evidence" value="ECO:0007669"/>
    <property type="project" value="InterPro"/>
</dbReference>
<dbReference type="GO" id="GO:0003677">
    <property type="term" value="F:DNA binding"/>
    <property type="evidence" value="ECO:0007669"/>
    <property type="project" value="InterPro"/>
</dbReference>
<reference evidence="2 3" key="1">
    <citation type="submission" date="2017-02" db="EMBL/GenBank/DDBJ databases">
        <title>Genome sequence of Clostridium beijerinckii Br21.</title>
        <authorList>
            <person name="Fonseca B.C."/>
            <person name="Guazzaroni M.E."/>
            <person name="Riano-Pachon D.M."/>
            <person name="Reginatto V."/>
        </authorList>
    </citation>
    <scope>NUCLEOTIDE SEQUENCE [LARGE SCALE GENOMIC DNA]</scope>
    <source>
        <strain evidence="2 3">Br21</strain>
    </source>
</reference>
<organism evidence="2 3">
    <name type="scientific">Clostridium beijerinckii</name>
    <name type="common">Clostridium MP</name>
    <dbReference type="NCBI Taxonomy" id="1520"/>
    <lineage>
        <taxon>Bacteria</taxon>
        <taxon>Bacillati</taxon>
        <taxon>Bacillota</taxon>
        <taxon>Clostridia</taxon>
        <taxon>Eubacteriales</taxon>
        <taxon>Clostridiaceae</taxon>
        <taxon>Clostridium</taxon>
    </lineage>
</organism>
<proteinExistence type="predicted"/>
<sequence length="85" mass="10031">MYKDHDDGHKVVVTTGVLEFIGKITQHIAPKGFRTVRRYGVYSRTKNKIAKEIVHLYNFMMQMSIKNLLEEKKKISQKRKHGKKE</sequence>
<comment type="caution">
    <text evidence="2">The sequence shown here is derived from an EMBL/GenBank/DDBJ whole genome shotgun (WGS) entry which is preliminary data.</text>
</comment>
<gene>
    <name evidence="2" type="ORF">CBEIBR21_19020</name>
</gene>
<feature type="domain" description="Transposase IS801/IS1294" evidence="1">
    <location>
        <begin position="2"/>
        <end position="48"/>
    </location>
</feature>
<evidence type="ECO:0000313" key="3">
    <source>
        <dbReference type="Proteomes" id="UP000190959"/>
    </source>
</evidence>
<name>A0A1S9N2X5_CLOBE</name>
<evidence type="ECO:0000313" key="2">
    <source>
        <dbReference type="EMBL" id="OOP71703.1"/>
    </source>
</evidence>
<accession>A0A1S9N2X5</accession>